<dbReference type="FunFam" id="1.50.10.20:FF:000033">
    <property type="entry name" value="Mannan endo-1,6-alpha-mannosidase"/>
    <property type="match status" value="1"/>
</dbReference>
<comment type="similarity">
    <text evidence="2 8">Belongs to the glycosyl hydrolase 76 family.</text>
</comment>
<keyword evidence="4 9" id="KW-0732">Signal</keyword>
<evidence type="ECO:0000256" key="8">
    <source>
        <dbReference type="PIRNR" id="PIRNR016302"/>
    </source>
</evidence>
<evidence type="ECO:0000256" key="2">
    <source>
        <dbReference type="ARBA" id="ARBA00009699"/>
    </source>
</evidence>
<comment type="catalytic activity">
    <reaction evidence="1 8">
        <text>Random hydrolysis of (1-&gt;6)-alpha-D-mannosidic linkages in unbranched (1-&gt;6)-mannans.</text>
        <dbReference type="EC" id="3.2.1.101"/>
    </reaction>
</comment>
<dbReference type="RefSeq" id="XP_056039172.1">
    <property type="nucleotide sequence ID" value="XM_056183056.1"/>
</dbReference>
<dbReference type="GO" id="GO:0009272">
    <property type="term" value="P:fungal-type cell wall biogenesis"/>
    <property type="evidence" value="ECO:0007669"/>
    <property type="project" value="TreeGrafter"/>
</dbReference>
<dbReference type="GeneID" id="80877745"/>
<accession>A0AAF0AYX1</accession>
<evidence type="ECO:0000256" key="1">
    <source>
        <dbReference type="ARBA" id="ARBA00001452"/>
    </source>
</evidence>
<name>A0AAF0AYX1_9SCHI</name>
<dbReference type="PIRSF" id="PIRSF016302">
    <property type="entry name" value="Man_a_manosd"/>
    <property type="match status" value="1"/>
</dbReference>
<evidence type="ECO:0000313" key="10">
    <source>
        <dbReference type="EMBL" id="WBW74929.1"/>
    </source>
</evidence>
<dbReference type="GO" id="GO:0016052">
    <property type="term" value="P:carbohydrate catabolic process"/>
    <property type="evidence" value="ECO:0007669"/>
    <property type="project" value="InterPro"/>
</dbReference>
<protein>
    <recommendedName>
        <fullName evidence="3 8">Mannan endo-1,6-alpha-mannosidase</fullName>
        <ecNumber evidence="3 8">3.2.1.101</ecNumber>
    </recommendedName>
</protein>
<evidence type="ECO:0000256" key="5">
    <source>
        <dbReference type="ARBA" id="ARBA00022801"/>
    </source>
</evidence>
<dbReference type="InterPro" id="IPR008928">
    <property type="entry name" value="6-hairpin_glycosidase_sf"/>
</dbReference>
<dbReference type="Pfam" id="PF03663">
    <property type="entry name" value="Glyco_hydro_76"/>
    <property type="match status" value="1"/>
</dbReference>
<evidence type="ECO:0000256" key="6">
    <source>
        <dbReference type="ARBA" id="ARBA00023180"/>
    </source>
</evidence>
<dbReference type="KEGG" id="som:SOMG_04269"/>
<evidence type="ECO:0000313" key="11">
    <source>
        <dbReference type="Proteomes" id="UP001212411"/>
    </source>
</evidence>
<dbReference type="EMBL" id="CP115613">
    <property type="protein sequence ID" value="WBW74929.1"/>
    <property type="molecule type" value="Genomic_DNA"/>
</dbReference>
<dbReference type="EC" id="3.2.1.101" evidence="3 8"/>
<sequence length="442" mass="49062">MFSLSLFLLSLTTILCIKGFEIDPHDVSSVDEATGLVADGMLDYYAGYEKGGTTGMFLPPAYWWEAGAAWNGLLNTYLATGNSTYNNLVKTSLSYQAGENSDYMPSNYSTSEGNDDQAFWGLAAISAAESNFSNPKANEPQWLELAQSVFNQQVTRWDDSHCNGGIRWQITQFNSGYDYKNSVTNGAFFQLAARLARFTGNDTYTQWAEKAYNWSANVGFIQDDFSVYDGTSIKDNCSALELTEWTYNSGLYMAGTAFLYNYTGSSIWRTRTEGFVNKSIDSFFRNDVLYEPDCELSRTCNYDQASFKGFLARFMVYTAHMAPFTLPKIETYLSKTAIAAAEACCGGNDGVTCGFQWWWMNNTWDGLYGLGEQLSALEAIQGPLLLQNIKIFNSTDGGSSTGDPMAGLYTLTASYAVTELTIQKQHYILLAISLGLFLLVLF</sequence>
<dbReference type="Gene3D" id="1.50.10.20">
    <property type="match status" value="1"/>
</dbReference>
<dbReference type="GO" id="GO:0008496">
    <property type="term" value="F:mannan endo-1,6-alpha-mannosidase activity"/>
    <property type="evidence" value="ECO:0007669"/>
    <property type="project" value="UniProtKB-UniRule"/>
</dbReference>
<dbReference type="AlphaFoldDB" id="A0AAF0AYX1"/>
<proteinExistence type="inferred from homology"/>
<dbReference type="InterPro" id="IPR005198">
    <property type="entry name" value="Glyco_hydro_76"/>
</dbReference>
<keyword evidence="7 8" id="KW-0326">Glycosidase</keyword>
<gene>
    <name evidence="10" type="primary">dcw1</name>
    <name evidence="10" type="ORF">SOMG_04269</name>
</gene>
<keyword evidence="5 8" id="KW-0378">Hydrolase</keyword>
<evidence type="ECO:0000256" key="7">
    <source>
        <dbReference type="ARBA" id="ARBA00023295"/>
    </source>
</evidence>
<evidence type="ECO:0000256" key="3">
    <source>
        <dbReference type="ARBA" id="ARBA00012350"/>
    </source>
</evidence>
<keyword evidence="11" id="KW-1185">Reference proteome</keyword>
<keyword evidence="6" id="KW-0325">Glycoprotein</keyword>
<feature type="signal peptide" evidence="9">
    <location>
        <begin position="1"/>
        <end position="19"/>
    </location>
</feature>
<organism evidence="10 11">
    <name type="scientific">Schizosaccharomyces osmophilus</name>
    <dbReference type="NCBI Taxonomy" id="2545709"/>
    <lineage>
        <taxon>Eukaryota</taxon>
        <taxon>Fungi</taxon>
        <taxon>Dikarya</taxon>
        <taxon>Ascomycota</taxon>
        <taxon>Taphrinomycotina</taxon>
        <taxon>Schizosaccharomycetes</taxon>
        <taxon>Schizosaccharomycetales</taxon>
        <taxon>Schizosaccharomycetaceae</taxon>
        <taxon>Schizosaccharomyces</taxon>
    </lineage>
</organism>
<dbReference type="PANTHER" id="PTHR12145">
    <property type="entry name" value="MANNAN ENDO-1,6-ALPHA-MANNOSIDASE DCW1"/>
    <property type="match status" value="1"/>
</dbReference>
<evidence type="ECO:0000256" key="9">
    <source>
        <dbReference type="SAM" id="SignalP"/>
    </source>
</evidence>
<feature type="chain" id="PRO_5042197213" description="Mannan endo-1,6-alpha-mannosidase" evidence="9">
    <location>
        <begin position="20"/>
        <end position="442"/>
    </location>
</feature>
<dbReference type="SUPFAM" id="SSF48208">
    <property type="entry name" value="Six-hairpin glycosidases"/>
    <property type="match status" value="1"/>
</dbReference>
<dbReference type="InterPro" id="IPR014480">
    <property type="entry name" value="Mannan-1_6-alpha_mannosidase"/>
</dbReference>
<dbReference type="Proteomes" id="UP001212411">
    <property type="component" value="Chromosome 3"/>
</dbReference>
<reference evidence="10 11" key="1">
    <citation type="journal article" date="2023" name="G3 (Bethesda)">
        <title>A high-quality reference genome for the fission yeast Schizosaccharomyces osmophilus.</title>
        <authorList>
            <person name="Jia G.S."/>
            <person name="Zhang W.C."/>
            <person name="Liang Y."/>
            <person name="Liu X.H."/>
            <person name="Rhind N."/>
            <person name="Pidoux A."/>
            <person name="Brysch-Herzberg M."/>
            <person name="Du L.L."/>
        </authorList>
    </citation>
    <scope>NUCLEOTIDE SEQUENCE [LARGE SCALE GENOMIC DNA]</scope>
    <source>
        <strain evidence="10 11">CBS 15793</strain>
    </source>
</reference>
<dbReference type="PANTHER" id="PTHR12145:SF36">
    <property type="entry name" value="MANNAN ENDO-1,6-ALPHA-MANNOSIDASE DCW1"/>
    <property type="match status" value="1"/>
</dbReference>
<evidence type="ECO:0000256" key="4">
    <source>
        <dbReference type="ARBA" id="ARBA00022729"/>
    </source>
</evidence>